<evidence type="ECO:0000313" key="4">
    <source>
        <dbReference type="Proteomes" id="UP000747399"/>
    </source>
</evidence>
<feature type="domain" description="KANL3/Tex30 alpha/beta hydrolase-like" evidence="2">
    <location>
        <begin position="35"/>
        <end position="121"/>
    </location>
</feature>
<dbReference type="SUPFAM" id="SSF53474">
    <property type="entry name" value="alpha/beta-Hydrolases"/>
    <property type="match status" value="1"/>
</dbReference>
<comment type="caution">
    <text evidence="3">The sequence shown here is derived from an EMBL/GenBank/DDBJ whole genome shotgun (WGS) entry which is preliminary data.</text>
</comment>
<keyword evidence="4" id="KW-1185">Reference proteome</keyword>
<sequence length="398" mass="41954">MAIREVSKEVIVKVGKPAIPVKLTLSEPSCPVVAGVVLTHGAGGDMDSSYLPRLAAALAVAGVSCVRFTCRTLHLPTRVNAVQAVLREAASSWAETAQVPCWFCAGHSMGGRAACQVAYNSWQQQQQEQEEQHEPQAEEASQDVVPLVEQTRRTKRGDQAATEQRGEQALTSEARGAMEELAKRTRGAAETNGGIADLVQETGSGGEEGPGGGGDGGGGGGGSGAQCVPLPHVEIGRDDNDAGPSATGRAPPGDPRVVGCLLLSYPLHPPDKPDELRDDPLCKLRCPLLFVRGSRDEFSRQELLAGVMKRMASTHVQVHTVEGGDHSLQVTGGKRKRRLDDAVPSPEEAVAGRETACQEDIDHLQDVLHAVITFVKGVAGGVPAATCMRARAEKRAEV</sequence>
<evidence type="ECO:0000259" key="2">
    <source>
        <dbReference type="Pfam" id="PF20408"/>
    </source>
</evidence>
<dbReference type="Pfam" id="PF20408">
    <property type="entry name" value="Abhydrolase_11"/>
    <property type="match status" value="2"/>
</dbReference>
<dbReference type="AlphaFoldDB" id="A0A8J4AYP1"/>
<dbReference type="InterPro" id="IPR046879">
    <property type="entry name" value="KANL3/Tex30_Abhydrolase"/>
</dbReference>
<evidence type="ECO:0000256" key="1">
    <source>
        <dbReference type="SAM" id="MobiDB-lite"/>
    </source>
</evidence>
<dbReference type="PANTHER" id="PTHR13136">
    <property type="entry name" value="TESTIS DEVELOPMENT PROTEIN PRTD"/>
    <property type="match status" value="1"/>
</dbReference>
<name>A0A8J4AYP1_9CHLO</name>
<feature type="region of interest" description="Disordered" evidence="1">
    <location>
        <begin position="126"/>
        <end position="254"/>
    </location>
</feature>
<dbReference type="EMBL" id="BNCO01000008">
    <property type="protein sequence ID" value="GIL50388.1"/>
    <property type="molecule type" value="Genomic_DNA"/>
</dbReference>
<dbReference type="PANTHER" id="PTHR13136:SF11">
    <property type="entry name" value="TESTIS-EXPRESSED PROTEIN 30"/>
    <property type="match status" value="1"/>
</dbReference>
<dbReference type="InterPro" id="IPR029058">
    <property type="entry name" value="AB_hydrolase_fold"/>
</dbReference>
<evidence type="ECO:0000313" key="3">
    <source>
        <dbReference type="EMBL" id="GIL50388.1"/>
    </source>
</evidence>
<gene>
    <name evidence="3" type="ORF">Vafri_6587</name>
</gene>
<dbReference type="Gene3D" id="3.40.50.1820">
    <property type="entry name" value="alpha/beta hydrolase"/>
    <property type="match status" value="2"/>
</dbReference>
<reference evidence="3" key="1">
    <citation type="journal article" date="2021" name="Proc. Natl. Acad. Sci. U.S.A.">
        <title>Three genomes in the algal genus Volvox reveal the fate of a haploid sex-determining region after a transition to homothallism.</title>
        <authorList>
            <person name="Yamamoto K."/>
            <person name="Hamaji T."/>
            <person name="Kawai-Toyooka H."/>
            <person name="Matsuzaki R."/>
            <person name="Takahashi F."/>
            <person name="Nishimura Y."/>
            <person name="Kawachi M."/>
            <person name="Noguchi H."/>
            <person name="Minakuchi Y."/>
            <person name="Umen J.G."/>
            <person name="Toyoda A."/>
            <person name="Nozaki H."/>
        </authorList>
    </citation>
    <scope>NUCLEOTIDE SEQUENCE</scope>
    <source>
        <strain evidence="3">NIES-3780</strain>
    </source>
</reference>
<dbReference type="InterPro" id="IPR026555">
    <property type="entry name" value="NSL3/Tex30"/>
</dbReference>
<feature type="domain" description="KANL3/Tex30 alpha/beta hydrolase-like" evidence="2">
    <location>
        <begin position="255"/>
        <end position="331"/>
    </location>
</feature>
<dbReference type="Proteomes" id="UP000747399">
    <property type="component" value="Unassembled WGS sequence"/>
</dbReference>
<protein>
    <recommendedName>
        <fullName evidence="2">KANL3/Tex30 alpha/beta hydrolase-like domain-containing protein</fullName>
    </recommendedName>
</protein>
<proteinExistence type="predicted"/>
<accession>A0A8J4AYP1</accession>
<feature type="compositionally biased region" description="Gly residues" evidence="1">
    <location>
        <begin position="203"/>
        <end position="224"/>
    </location>
</feature>
<organism evidence="3 4">
    <name type="scientific">Volvox africanus</name>
    <dbReference type="NCBI Taxonomy" id="51714"/>
    <lineage>
        <taxon>Eukaryota</taxon>
        <taxon>Viridiplantae</taxon>
        <taxon>Chlorophyta</taxon>
        <taxon>core chlorophytes</taxon>
        <taxon>Chlorophyceae</taxon>
        <taxon>CS clade</taxon>
        <taxon>Chlamydomonadales</taxon>
        <taxon>Volvocaceae</taxon>
        <taxon>Volvox</taxon>
    </lineage>
</organism>